<dbReference type="InterPro" id="IPR003661">
    <property type="entry name" value="HisK_dim/P_dom"/>
</dbReference>
<dbReference type="InterPro" id="IPR004358">
    <property type="entry name" value="Sig_transdc_His_kin-like_C"/>
</dbReference>
<dbReference type="InterPro" id="IPR005467">
    <property type="entry name" value="His_kinase_dom"/>
</dbReference>
<evidence type="ECO:0000256" key="5">
    <source>
        <dbReference type="ARBA" id="ARBA00022777"/>
    </source>
</evidence>
<comment type="catalytic activity">
    <reaction evidence="1">
        <text>ATP + protein L-histidine = ADP + protein N-phospho-L-histidine.</text>
        <dbReference type="EC" id="2.7.13.3"/>
    </reaction>
</comment>
<keyword evidence="7" id="KW-0812">Transmembrane</keyword>
<evidence type="ECO:0000256" key="4">
    <source>
        <dbReference type="ARBA" id="ARBA00022679"/>
    </source>
</evidence>
<dbReference type="InterPro" id="IPR050736">
    <property type="entry name" value="Sensor_HK_Regulatory"/>
</dbReference>
<proteinExistence type="predicted"/>
<dbReference type="Gene3D" id="3.30.565.10">
    <property type="entry name" value="Histidine kinase-like ATPase, C-terminal domain"/>
    <property type="match status" value="1"/>
</dbReference>
<sequence>MRKISNRTRKGILIMSVIVLIALSISLVFLYQQKLKDVQADDYSYSGSQVFTTNEMNEIMRTDLWNGERLEGDATYASNLFQQYASTALSQMVVYIIGLIVIAVVLLFIILRSMKKIYLNEIEKSVAEVLDIETIESNADIKELVLNMKNEIEVSAHDYRQLQAYLAHEQKNSLSAIKSTLELDGQSEYIPYLDDISNSIDDLLTLSESNDSISDTVVDLTLICAKSVDLYKKKFKEISFEFDEDEETFVLGEERWLYRAICNVLDNAVKYGEKKPIQVRLKRKYNSIIVSVMDQGIGIEEKNLLVIFENRYRVNELNNDGYGIGLSLVQHVCNLCNGNVWVESELHKGTIFYMSFPFVDVQEGRTI</sequence>
<dbReference type="PANTHER" id="PTHR43711:SF1">
    <property type="entry name" value="HISTIDINE KINASE 1"/>
    <property type="match status" value="1"/>
</dbReference>
<evidence type="ECO:0000256" key="3">
    <source>
        <dbReference type="ARBA" id="ARBA00022553"/>
    </source>
</evidence>
<keyword evidence="5 9" id="KW-0418">Kinase</keyword>
<keyword evidence="4" id="KW-0808">Transferase</keyword>
<dbReference type="PANTHER" id="PTHR43711">
    <property type="entry name" value="TWO-COMPONENT HISTIDINE KINASE"/>
    <property type="match status" value="1"/>
</dbReference>
<evidence type="ECO:0000256" key="2">
    <source>
        <dbReference type="ARBA" id="ARBA00012438"/>
    </source>
</evidence>
<dbReference type="InterPro" id="IPR003594">
    <property type="entry name" value="HATPase_dom"/>
</dbReference>
<dbReference type="RefSeq" id="WP_307409910.1">
    <property type="nucleotide sequence ID" value="NZ_JAUSUR010000006.1"/>
</dbReference>
<feature type="transmembrane region" description="Helical" evidence="7">
    <location>
        <begin position="12"/>
        <end position="31"/>
    </location>
</feature>
<accession>A0ABU0E7A1</accession>
<protein>
    <recommendedName>
        <fullName evidence="2">histidine kinase</fullName>
        <ecNumber evidence="2">2.7.13.3</ecNumber>
    </recommendedName>
</protein>
<dbReference type="EMBL" id="JAUSUR010000006">
    <property type="protein sequence ID" value="MDQ0362360.1"/>
    <property type="molecule type" value="Genomic_DNA"/>
</dbReference>
<dbReference type="Pfam" id="PF02518">
    <property type="entry name" value="HATPase_c"/>
    <property type="match status" value="1"/>
</dbReference>
<dbReference type="PRINTS" id="PR00344">
    <property type="entry name" value="BCTRLSENSOR"/>
</dbReference>
<evidence type="ECO:0000313" key="9">
    <source>
        <dbReference type="EMBL" id="MDQ0362360.1"/>
    </source>
</evidence>
<evidence type="ECO:0000259" key="8">
    <source>
        <dbReference type="PROSITE" id="PS50109"/>
    </source>
</evidence>
<dbReference type="EC" id="2.7.13.3" evidence="2"/>
<feature type="domain" description="Histidine kinase" evidence="8">
    <location>
        <begin position="165"/>
        <end position="360"/>
    </location>
</feature>
<evidence type="ECO:0000256" key="1">
    <source>
        <dbReference type="ARBA" id="ARBA00000085"/>
    </source>
</evidence>
<dbReference type="CDD" id="cd00082">
    <property type="entry name" value="HisKA"/>
    <property type="match status" value="1"/>
</dbReference>
<keyword evidence="3" id="KW-0597">Phosphoprotein</keyword>
<keyword evidence="6" id="KW-0902">Two-component regulatory system</keyword>
<dbReference type="PROSITE" id="PS50109">
    <property type="entry name" value="HIS_KIN"/>
    <property type="match status" value="1"/>
</dbReference>
<dbReference type="InterPro" id="IPR036890">
    <property type="entry name" value="HATPase_C_sf"/>
</dbReference>
<evidence type="ECO:0000313" key="10">
    <source>
        <dbReference type="Proteomes" id="UP001230220"/>
    </source>
</evidence>
<keyword evidence="7" id="KW-0472">Membrane</keyword>
<keyword evidence="10" id="KW-1185">Reference proteome</keyword>
<keyword evidence="7" id="KW-1133">Transmembrane helix</keyword>
<comment type="caution">
    <text evidence="9">The sequence shown here is derived from an EMBL/GenBank/DDBJ whole genome shotgun (WGS) entry which is preliminary data.</text>
</comment>
<evidence type="ECO:0000256" key="7">
    <source>
        <dbReference type="SAM" id="Phobius"/>
    </source>
</evidence>
<organism evidence="9 10">
    <name type="scientific">Breznakia pachnodae</name>
    <dbReference type="NCBI Taxonomy" id="265178"/>
    <lineage>
        <taxon>Bacteria</taxon>
        <taxon>Bacillati</taxon>
        <taxon>Bacillota</taxon>
        <taxon>Erysipelotrichia</taxon>
        <taxon>Erysipelotrichales</taxon>
        <taxon>Erysipelotrichaceae</taxon>
        <taxon>Breznakia</taxon>
    </lineage>
</organism>
<reference evidence="9 10" key="1">
    <citation type="submission" date="2023-07" db="EMBL/GenBank/DDBJ databases">
        <title>Genomic Encyclopedia of Type Strains, Phase IV (KMG-IV): sequencing the most valuable type-strain genomes for metagenomic binning, comparative biology and taxonomic classification.</title>
        <authorList>
            <person name="Goeker M."/>
        </authorList>
    </citation>
    <scope>NUCLEOTIDE SEQUENCE [LARGE SCALE GENOMIC DNA]</scope>
    <source>
        <strain evidence="9 10">DSM 16784</strain>
    </source>
</reference>
<dbReference type="SUPFAM" id="SSF55874">
    <property type="entry name" value="ATPase domain of HSP90 chaperone/DNA topoisomerase II/histidine kinase"/>
    <property type="match status" value="1"/>
</dbReference>
<evidence type="ECO:0000256" key="6">
    <source>
        <dbReference type="ARBA" id="ARBA00023012"/>
    </source>
</evidence>
<dbReference type="Proteomes" id="UP001230220">
    <property type="component" value="Unassembled WGS sequence"/>
</dbReference>
<feature type="transmembrane region" description="Helical" evidence="7">
    <location>
        <begin position="92"/>
        <end position="111"/>
    </location>
</feature>
<dbReference type="GO" id="GO:0016301">
    <property type="term" value="F:kinase activity"/>
    <property type="evidence" value="ECO:0007669"/>
    <property type="project" value="UniProtKB-KW"/>
</dbReference>
<gene>
    <name evidence="9" type="ORF">J2S15_003114</name>
</gene>
<name>A0ABU0E7A1_9FIRM</name>
<dbReference type="SMART" id="SM00387">
    <property type="entry name" value="HATPase_c"/>
    <property type="match status" value="1"/>
</dbReference>